<dbReference type="EMBL" id="BTCM01000004">
    <property type="protein sequence ID" value="GMK57658.1"/>
    <property type="molecule type" value="Genomic_DNA"/>
</dbReference>
<dbReference type="InterPro" id="IPR014710">
    <property type="entry name" value="RmlC-like_jellyroll"/>
</dbReference>
<evidence type="ECO:0000256" key="1">
    <source>
        <dbReference type="SAM" id="MobiDB-lite"/>
    </source>
</evidence>
<reference evidence="2" key="2">
    <citation type="submission" date="2023-06" db="EMBL/GenBank/DDBJ databases">
        <authorList>
            <person name="Kobayashi Y."/>
            <person name="Kayamori A."/>
            <person name="Aoki K."/>
            <person name="Shiwa Y."/>
            <person name="Fujita N."/>
            <person name="Sugita T."/>
            <person name="Iwasaki W."/>
            <person name="Tanaka N."/>
            <person name="Takashima M."/>
        </authorList>
    </citation>
    <scope>NUCLEOTIDE SEQUENCE</scope>
    <source>
        <strain evidence="2">HIS016</strain>
    </source>
</reference>
<feature type="region of interest" description="Disordered" evidence="1">
    <location>
        <begin position="1"/>
        <end position="29"/>
    </location>
</feature>
<reference evidence="2" key="1">
    <citation type="journal article" date="2023" name="BMC Genomics">
        <title>Chromosome-level genome assemblies of Cutaneotrichosporon spp. (Trichosporonales, Basidiomycota) reveal imbalanced evolution between nucleotide sequences and chromosome synteny.</title>
        <authorList>
            <person name="Kobayashi Y."/>
            <person name="Kayamori A."/>
            <person name="Aoki K."/>
            <person name="Shiwa Y."/>
            <person name="Matsutani M."/>
            <person name="Fujita N."/>
            <person name="Sugita T."/>
            <person name="Iwasaki W."/>
            <person name="Tanaka N."/>
            <person name="Takashima M."/>
        </authorList>
    </citation>
    <scope>NUCLEOTIDE SEQUENCE</scope>
    <source>
        <strain evidence="2">HIS016</strain>
    </source>
</reference>
<comment type="caution">
    <text evidence="2">The sequence shown here is derived from an EMBL/GenBank/DDBJ whole genome shotgun (WGS) entry which is preliminary data.</text>
</comment>
<protein>
    <recommendedName>
        <fullName evidence="4">Cupin domain-containing protein</fullName>
    </recommendedName>
</protein>
<sequence>MASTDKGKGKATAAAADDSDNDTFRPVPDHHHSLESIAWPVVRADEIEHAMEHRVHFLDDAKGRHQACMSEMAGLEHMGIHKVRLAPNTESTVLHSHLAESEWIYVLSGCVTLRLARSAGDAEDLHPSPADFVAVQETPLRPGDFAGFPAGNPKERWAHSLRAGDEEVTYLLGGERRSVDVITYPTLGRTLVSHEESAAEAMFEGRS</sequence>
<evidence type="ECO:0000313" key="2">
    <source>
        <dbReference type="EMBL" id="GMK57658.1"/>
    </source>
</evidence>
<dbReference type="AlphaFoldDB" id="A0AAD3TVH3"/>
<dbReference type="InterPro" id="IPR011051">
    <property type="entry name" value="RmlC_Cupin_sf"/>
</dbReference>
<dbReference type="Gene3D" id="2.60.120.10">
    <property type="entry name" value="Jelly Rolls"/>
    <property type="match status" value="1"/>
</dbReference>
<gene>
    <name evidence="2" type="ORF">CspeluHIS016_0404920</name>
</gene>
<accession>A0AAD3TVH3</accession>
<name>A0AAD3TVH3_9TREE</name>
<keyword evidence="3" id="KW-1185">Reference proteome</keyword>
<evidence type="ECO:0000313" key="3">
    <source>
        <dbReference type="Proteomes" id="UP001222932"/>
    </source>
</evidence>
<proteinExistence type="predicted"/>
<organism evidence="2 3">
    <name type="scientific">Cutaneotrichosporon spelunceum</name>
    <dbReference type="NCBI Taxonomy" id="1672016"/>
    <lineage>
        <taxon>Eukaryota</taxon>
        <taxon>Fungi</taxon>
        <taxon>Dikarya</taxon>
        <taxon>Basidiomycota</taxon>
        <taxon>Agaricomycotina</taxon>
        <taxon>Tremellomycetes</taxon>
        <taxon>Trichosporonales</taxon>
        <taxon>Trichosporonaceae</taxon>
        <taxon>Cutaneotrichosporon</taxon>
    </lineage>
</organism>
<dbReference type="Proteomes" id="UP001222932">
    <property type="component" value="Unassembled WGS sequence"/>
</dbReference>
<dbReference type="SUPFAM" id="SSF51182">
    <property type="entry name" value="RmlC-like cupins"/>
    <property type="match status" value="1"/>
</dbReference>
<dbReference type="CDD" id="cd02224">
    <property type="entry name" value="cupin_SPO2919-like"/>
    <property type="match status" value="1"/>
</dbReference>
<evidence type="ECO:0008006" key="4">
    <source>
        <dbReference type="Google" id="ProtNLM"/>
    </source>
</evidence>